<dbReference type="eggNOG" id="COG1670">
    <property type="taxonomic scope" value="Bacteria"/>
</dbReference>
<reference evidence="2 3" key="2">
    <citation type="journal article" date="2013" name="PLoS ONE">
        <title>INDIGO - INtegrated Data Warehouse of MIcrobial GenOmes with Examples from the Red Sea Extremophiles.</title>
        <authorList>
            <person name="Alam I."/>
            <person name="Antunes A."/>
            <person name="Kamau A.A."/>
            <person name="Ba Alawi W."/>
            <person name="Kalkatawi M."/>
            <person name="Stingl U."/>
            <person name="Bajic V.B."/>
        </authorList>
    </citation>
    <scope>NUCLEOTIDE SEQUENCE [LARGE SCALE GENOMIC DNA]</scope>
    <source>
        <strain evidence="2 3">SSD-17B</strain>
    </source>
</reference>
<proteinExistence type="predicted"/>
<dbReference type="Proteomes" id="UP000005707">
    <property type="component" value="Unassembled WGS sequence"/>
</dbReference>
<keyword evidence="3" id="KW-1185">Reference proteome</keyword>
<reference evidence="2 3" key="1">
    <citation type="journal article" date="2011" name="J. Bacteriol.">
        <title>Genome sequence of Haloplasma contractile, an unusual contractile bacterium from a deep-sea anoxic brine lake.</title>
        <authorList>
            <person name="Antunes A."/>
            <person name="Alam I."/>
            <person name="El Dorry H."/>
            <person name="Siam R."/>
            <person name="Robertson A."/>
            <person name="Bajic V.B."/>
            <person name="Stingl U."/>
        </authorList>
    </citation>
    <scope>NUCLEOTIDE SEQUENCE [LARGE SCALE GENOMIC DNA]</scope>
    <source>
        <strain evidence="2 3">SSD-17B</strain>
    </source>
</reference>
<gene>
    <name evidence="2" type="ORF">HLPCO_002035</name>
</gene>
<dbReference type="PANTHER" id="PTHR43441:SF3">
    <property type="entry name" value="ACETYLTRANSFERASE"/>
    <property type="match status" value="1"/>
</dbReference>
<protein>
    <submittedName>
        <fullName evidence="2">Acetyltransferase GNAT family protein</fullName>
        <ecNumber evidence="2">6.3.2.9</ecNumber>
    </submittedName>
</protein>
<evidence type="ECO:0000259" key="1">
    <source>
        <dbReference type="PROSITE" id="PS51186"/>
    </source>
</evidence>
<dbReference type="STRING" id="1033810.HLPCO_002035"/>
<dbReference type="InterPro" id="IPR016181">
    <property type="entry name" value="Acyl_CoA_acyltransferase"/>
</dbReference>
<dbReference type="InterPro" id="IPR051908">
    <property type="entry name" value="Ribosomal_N-acetyltransferase"/>
</dbReference>
<dbReference type="PROSITE" id="PS51186">
    <property type="entry name" value="GNAT"/>
    <property type="match status" value="1"/>
</dbReference>
<keyword evidence="2" id="KW-0436">Ligase</keyword>
<feature type="domain" description="N-acetyltransferase" evidence="1">
    <location>
        <begin position="13"/>
        <end position="182"/>
    </location>
</feature>
<dbReference type="PANTHER" id="PTHR43441">
    <property type="entry name" value="RIBOSOMAL-PROTEIN-SERINE ACETYLTRANSFERASE"/>
    <property type="match status" value="1"/>
</dbReference>
<dbReference type="GO" id="GO:0008999">
    <property type="term" value="F:protein-N-terminal-alanine acetyltransferase activity"/>
    <property type="evidence" value="ECO:0007669"/>
    <property type="project" value="TreeGrafter"/>
</dbReference>
<dbReference type="GO" id="GO:1990189">
    <property type="term" value="F:protein N-terminal-serine acetyltransferase activity"/>
    <property type="evidence" value="ECO:0007669"/>
    <property type="project" value="TreeGrafter"/>
</dbReference>
<sequence length="205" mass="24279">MNGPAYTIKSKRVLMRCLQPEDAEPLKQAIDESLDHLKRWMKWAKYEPEPLDFKLERIRRYRAKFDLDQQYTYGIFLKDTKKLIGITRLTSKHFNGDFEVGYWIHKDFLNNGYCTEAIQAIVKAAFTINEVERLEIHCDPINTSSKRIPEKLGFMNEGIIRKSELSKDGLREQSMVWSMFIEEYHNSIIKECYIEAYDALNRKLL</sequence>
<dbReference type="RefSeq" id="WP_008824582.1">
    <property type="nucleotide sequence ID" value="NZ_AFNU02000007.1"/>
</dbReference>
<name>U2EAD1_9MOLU</name>
<dbReference type="InParanoid" id="U2EAD1"/>
<dbReference type="OrthoDB" id="9799321at2"/>
<dbReference type="AlphaFoldDB" id="U2EAD1"/>
<accession>U2EAD1</accession>
<organism evidence="2 3">
    <name type="scientific">Haloplasma contractile SSD-17B</name>
    <dbReference type="NCBI Taxonomy" id="1033810"/>
    <lineage>
        <taxon>Bacteria</taxon>
        <taxon>Bacillati</taxon>
        <taxon>Mycoplasmatota</taxon>
        <taxon>Mollicutes</taxon>
        <taxon>Haloplasmatales</taxon>
        <taxon>Haloplasmataceae</taxon>
        <taxon>Haloplasma</taxon>
    </lineage>
</organism>
<evidence type="ECO:0000313" key="2">
    <source>
        <dbReference type="EMBL" id="ERJ11796.1"/>
    </source>
</evidence>
<evidence type="ECO:0000313" key="3">
    <source>
        <dbReference type="Proteomes" id="UP000005707"/>
    </source>
</evidence>
<dbReference type="SUPFAM" id="SSF55729">
    <property type="entry name" value="Acyl-CoA N-acyltransferases (Nat)"/>
    <property type="match status" value="1"/>
</dbReference>
<comment type="caution">
    <text evidence="2">The sequence shown here is derived from an EMBL/GenBank/DDBJ whole genome shotgun (WGS) entry which is preliminary data.</text>
</comment>
<dbReference type="Gene3D" id="3.40.630.30">
    <property type="match status" value="1"/>
</dbReference>
<dbReference type="EC" id="6.3.2.9" evidence="2"/>
<dbReference type="EMBL" id="AFNU02000007">
    <property type="protein sequence ID" value="ERJ11796.1"/>
    <property type="molecule type" value="Genomic_DNA"/>
</dbReference>
<dbReference type="GO" id="GO:0005737">
    <property type="term" value="C:cytoplasm"/>
    <property type="evidence" value="ECO:0007669"/>
    <property type="project" value="TreeGrafter"/>
</dbReference>
<dbReference type="GO" id="GO:0008764">
    <property type="term" value="F:UDP-N-acetylmuramoylalanine-D-glutamate ligase activity"/>
    <property type="evidence" value="ECO:0007669"/>
    <property type="project" value="UniProtKB-EC"/>
</dbReference>
<dbReference type="InterPro" id="IPR000182">
    <property type="entry name" value="GNAT_dom"/>
</dbReference>
<dbReference type="Pfam" id="PF13302">
    <property type="entry name" value="Acetyltransf_3"/>
    <property type="match status" value="1"/>
</dbReference>